<dbReference type="AlphaFoldDB" id="A0A183D8T2"/>
<evidence type="ECO:0000313" key="2">
    <source>
        <dbReference type="Proteomes" id="UP000271098"/>
    </source>
</evidence>
<evidence type="ECO:0000313" key="1">
    <source>
        <dbReference type="EMBL" id="VDK49179.1"/>
    </source>
</evidence>
<dbReference type="Proteomes" id="UP000271098">
    <property type="component" value="Unassembled WGS sequence"/>
</dbReference>
<protein>
    <submittedName>
        <fullName evidence="1 3">Uncharacterized protein</fullName>
    </submittedName>
</protein>
<gene>
    <name evidence="1" type="ORF">GPUH_LOCUS5123</name>
</gene>
<dbReference type="WBParaSite" id="GPUH_0000513001-mRNA-1">
    <property type="protein sequence ID" value="GPUH_0000513001-mRNA-1"/>
    <property type="gene ID" value="GPUH_0000513001"/>
</dbReference>
<name>A0A183D8T2_9BILA</name>
<sequence>MLRGTDIYRLETNFKTFMLANFRETLLTLESEQIRTQATNVEHCCREIYYKNAVSNIRLRTRASRSCIYSGTRNGSYIAGVLEFDHFKIKTIHNSLNVHVPITGSFAIFRD</sequence>
<dbReference type="EMBL" id="UYRT01010433">
    <property type="protein sequence ID" value="VDK49179.1"/>
    <property type="molecule type" value="Genomic_DNA"/>
</dbReference>
<reference evidence="3" key="1">
    <citation type="submission" date="2016-06" db="UniProtKB">
        <authorList>
            <consortium name="WormBaseParasite"/>
        </authorList>
    </citation>
    <scope>IDENTIFICATION</scope>
</reference>
<organism evidence="3">
    <name type="scientific">Gongylonema pulchrum</name>
    <dbReference type="NCBI Taxonomy" id="637853"/>
    <lineage>
        <taxon>Eukaryota</taxon>
        <taxon>Metazoa</taxon>
        <taxon>Ecdysozoa</taxon>
        <taxon>Nematoda</taxon>
        <taxon>Chromadorea</taxon>
        <taxon>Rhabditida</taxon>
        <taxon>Spirurina</taxon>
        <taxon>Spiruromorpha</taxon>
        <taxon>Spiruroidea</taxon>
        <taxon>Gongylonematidae</taxon>
        <taxon>Gongylonema</taxon>
    </lineage>
</organism>
<proteinExistence type="predicted"/>
<keyword evidence="2" id="KW-1185">Reference proteome</keyword>
<reference evidence="1 2" key="2">
    <citation type="submission" date="2018-11" db="EMBL/GenBank/DDBJ databases">
        <authorList>
            <consortium name="Pathogen Informatics"/>
        </authorList>
    </citation>
    <scope>NUCLEOTIDE SEQUENCE [LARGE SCALE GENOMIC DNA]</scope>
</reference>
<accession>A0A183D8T2</accession>
<evidence type="ECO:0000313" key="3">
    <source>
        <dbReference type="WBParaSite" id="GPUH_0000513001-mRNA-1"/>
    </source>
</evidence>